<accession>A0A8R7R8I3</accession>
<sequence length="42" mass="4917">MMYCALNLYYFFIGCLFVIGKTTIIAYSLRASTMLLLCRRLE</sequence>
<keyword evidence="1" id="KW-0812">Transmembrane</keyword>
<proteinExistence type="predicted"/>
<reference evidence="2" key="2">
    <citation type="submission" date="2018-03" db="EMBL/GenBank/DDBJ databases">
        <title>The Triticum urartu genome reveals the dynamic nature of wheat genome evolution.</title>
        <authorList>
            <person name="Ling H."/>
            <person name="Ma B."/>
            <person name="Shi X."/>
            <person name="Liu H."/>
            <person name="Dong L."/>
            <person name="Sun H."/>
            <person name="Cao Y."/>
            <person name="Gao Q."/>
            <person name="Zheng S."/>
            <person name="Li Y."/>
            <person name="Yu Y."/>
            <person name="Du H."/>
            <person name="Qi M."/>
            <person name="Li Y."/>
            <person name="Yu H."/>
            <person name="Cui Y."/>
            <person name="Wang N."/>
            <person name="Chen C."/>
            <person name="Wu H."/>
            <person name="Zhao Y."/>
            <person name="Zhang J."/>
            <person name="Li Y."/>
            <person name="Zhou W."/>
            <person name="Zhang B."/>
            <person name="Hu W."/>
            <person name="Eijk M."/>
            <person name="Tang J."/>
            <person name="Witsenboer H."/>
            <person name="Zhao S."/>
            <person name="Li Z."/>
            <person name="Zhang A."/>
            <person name="Wang D."/>
            <person name="Liang C."/>
        </authorList>
    </citation>
    <scope>NUCLEOTIDE SEQUENCE [LARGE SCALE GENOMIC DNA]</scope>
    <source>
        <strain evidence="2">cv. G1812</strain>
    </source>
</reference>
<keyword evidence="1" id="KW-1133">Transmembrane helix</keyword>
<evidence type="ECO:0000313" key="3">
    <source>
        <dbReference type="Proteomes" id="UP000015106"/>
    </source>
</evidence>
<feature type="transmembrane region" description="Helical" evidence="1">
    <location>
        <begin position="6"/>
        <end position="29"/>
    </location>
</feature>
<name>A0A8R7R8I3_TRIUA</name>
<keyword evidence="3" id="KW-1185">Reference proteome</keyword>
<dbReference type="AlphaFoldDB" id="A0A8R7R8I3"/>
<protein>
    <submittedName>
        <fullName evidence="2">Uncharacterized protein</fullName>
    </submittedName>
</protein>
<reference evidence="2" key="3">
    <citation type="submission" date="2022-06" db="UniProtKB">
        <authorList>
            <consortium name="EnsemblPlants"/>
        </authorList>
    </citation>
    <scope>IDENTIFICATION</scope>
</reference>
<dbReference type="Gramene" id="TuG1812G0700004491.01.T01">
    <property type="protein sequence ID" value="TuG1812G0700004491.01.T01.cds287834"/>
    <property type="gene ID" value="TuG1812G0700004491.01"/>
</dbReference>
<dbReference type="EnsemblPlants" id="TuG1812G0700004491.01.T01">
    <property type="protein sequence ID" value="TuG1812G0700004491.01.T01.cds287834"/>
    <property type="gene ID" value="TuG1812G0700004491.01"/>
</dbReference>
<evidence type="ECO:0000256" key="1">
    <source>
        <dbReference type="SAM" id="Phobius"/>
    </source>
</evidence>
<reference evidence="3" key="1">
    <citation type="journal article" date="2013" name="Nature">
        <title>Draft genome of the wheat A-genome progenitor Triticum urartu.</title>
        <authorList>
            <person name="Ling H.Q."/>
            <person name="Zhao S."/>
            <person name="Liu D."/>
            <person name="Wang J."/>
            <person name="Sun H."/>
            <person name="Zhang C."/>
            <person name="Fan H."/>
            <person name="Li D."/>
            <person name="Dong L."/>
            <person name="Tao Y."/>
            <person name="Gao C."/>
            <person name="Wu H."/>
            <person name="Li Y."/>
            <person name="Cui Y."/>
            <person name="Guo X."/>
            <person name="Zheng S."/>
            <person name="Wang B."/>
            <person name="Yu K."/>
            <person name="Liang Q."/>
            <person name="Yang W."/>
            <person name="Lou X."/>
            <person name="Chen J."/>
            <person name="Feng M."/>
            <person name="Jian J."/>
            <person name="Zhang X."/>
            <person name="Luo G."/>
            <person name="Jiang Y."/>
            <person name="Liu J."/>
            <person name="Wang Z."/>
            <person name="Sha Y."/>
            <person name="Zhang B."/>
            <person name="Wu H."/>
            <person name="Tang D."/>
            <person name="Shen Q."/>
            <person name="Xue P."/>
            <person name="Zou S."/>
            <person name="Wang X."/>
            <person name="Liu X."/>
            <person name="Wang F."/>
            <person name="Yang Y."/>
            <person name="An X."/>
            <person name="Dong Z."/>
            <person name="Zhang K."/>
            <person name="Zhang X."/>
            <person name="Luo M.C."/>
            <person name="Dvorak J."/>
            <person name="Tong Y."/>
            <person name="Wang J."/>
            <person name="Yang H."/>
            <person name="Li Z."/>
            <person name="Wang D."/>
            <person name="Zhang A."/>
            <person name="Wang J."/>
        </authorList>
    </citation>
    <scope>NUCLEOTIDE SEQUENCE</scope>
    <source>
        <strain evidence="3">cv. G1812</strain>
    </source>
</reference>
<keyword evidence="1" id="KW-0472">Membrane</keyword>
<evidence type="ECO:0000313" key="2">
    <source>
        <dbReference type="EnsemblPlants" id="TuG1812G0700004491.01.T01.cds287834"/>
    </source>
</evidence>
<dbReference type="Proteomes" id="UP000015106">
    <property type="component" value="Chromosome 7"/>
</dbReference>
<organism evidence="2 3">
    <name type="scientific">Triticum urartu</name>
    <name type="common">Red wild einkorn</name>
    <name type="synonym">Crithodium urartu</name>
    <dbReference type="NCBI Taxonomy" id="4572"/>
    <lineage>
        <taxon>Eukaryota</taxon>
        <taxon>Viridiplantae</taxon>
        <taxon>Streptophyta</taxon>
        <taxon>Embryophyta</taxon>
        <taxon>Tracheophyta</taxon>
        <taxon>Spermatophyta</taxon>
        <taxon>Magnoliopsida</taxon>
        <taxon>Liliopsida</taxon>
        <taxon>Poales</taxon>
        <taxon>Poaceae</taxon>
        <taxon>BOP clade</taxon>
        <taxon>Pooideae</taxon>
        <taxon>Triticodae</taxon>
        <taxon>Triticeae</taxon>
        <taxon>Triticinae</taxon>
        <taxon>Triticum</taxon>
    </lineage>
</organism>